<comment type="caution">
    <text evidence="3">The sequence shown here is derived from an EMBL/GenBank/DDBJ whole genome shotgun (WGS) entry which is preliminary data.</text>
</comment>
<evidence type="ECO:0000313" key="3">
    <source>
        <dbReference type="EMBL" id="KAE9279122.1"/>
    </source>
</evidence>
<evidence type="ECO:0000256" key="1">
    <source>
        <dbReference type="SAM" id="MobiDB-lite"/>
    </source>
</evidence>
<keyword evidence="5" id="KW-1185">Reference proteome</keyword>
<proteinExistence type="predicted"/>
<dbReference type="Proteomes" id="UP000429607">
    <property type="component" value="Unassembled WGS sequence"/>
</dbReference>
<feature type="compositionally biased region" description="Basic and acidic residues" evidence="1">
    <location>
        <begin position="151"/>
        <end position="170"/>
    </location>
</feature>
<evidence type="ECO:0000313" key="4">
    <source>
        <dbReference type="Proteomes" id="UP000429607"/>
    </source>
</evidence>
<dbReference type="EMBL" id="QXFV01003403">
    <property type="protein sequence ID" value="KAE8977075.1"/>
    <property type="molecule type" value="Genomic_DNA"/>
</dbReference>
<gene>
    <name evidence="2" type="ORF">PR001_g25229</name>
    <name evidence="3" type="ORF">PR003_g28315</name>
</gene>
<dbReference type="AlphaFoldDB" id="A0A6A4BSS0"/>
<organism evidence="3 5">
    <name type="scientific">Phytophthora rubi</name>
    <dbReference type="NCBI Taxonomy" id="129364"/>
    <lineage>
        <taxon>Eukaryota</taxon>
        <taxon>Sar</taxon>
        <taxon>Stramenopiles</taxon>
        <taxon>Oomycota</taxon>
        <taxon>Peronosporomycetes</taxon>
        <taxon>Peronosporales</taxon>
        <taxon>Peronosporaceae</taxon>
        <taxon>Phytophthora</taxon>
    </lineage>
</organism>
<evidence type="ECO:0000313" key="5">
    <source>
        <dbReference type="Proteomes" id="UP000434957"/>
    </source>
</evidence>
<dbReference type="EMBL" id="QXFT01004257">
    <property type="protein sequence ID" value="KAE9279122.1"/>
    <property type="molecule type" value="Genomic_DNA"/>
</dbReference>
<evidence type="ECO:0000313" key="2">
    <source>
        <dbReference type="EMBL" id="KAE8977075.1"/>
    </source>
</evidence>
<feature type="compositionally biased region" description="Low complexity" evidence="1">
    <location>
        <begin position="1"/>
        <end position="15"/>
    </location>
</feature>
<feature type="region of interest" description="Disordered" evidence="1">
    <location>
        <begin position="151"/>
        <end position="181"/>
    </location>
</feature>
<reference evidence="3 5" key="1">
    <citation type="submission" date="2018-08" db="EMBL/GenBank/DDBJ databases">
        <title>Genomic investigation of the strawberry pathogen Phytophthora fragariae indicates pathogenicity is determined by transcriptional variation in three key races.</title>
        <authorList>
            <person name="Adams T.M."/>
            <person name="Armitage A.D."/>
            <person name="Sobczyk M.K."/>
            <person name="Bates H.J."/>
            <person name="Dunwell J.M."/>
            <person name="Nellist C.F."/>
            <person name="Harrison R.J."/>
        </authorList>
    </citation>
    <scope>NUCLEOTIDE SEQUENCE [LARGE SCALE GENOMIC DNA]</scope>
    <source>
        <strain evidence="2 4">SCRP249</strain>
        <strain evidence="3 5">SCRP333</strain>
    </source>
</reference>
<sequence>MSSPSPSGSPSQSPPTGTNPDELRRLNTLLRGRLAHASAELQRATSSHNATADEQHRLSRTLLCQTHELRVLEGLYRKRQEEIGRLRAEIAAFQESEDPDTVADPRVVCLESRLRQQEADFRNLEARFDQTVFERDVLQDQSDHLAEEMRLAGDEIEQHQEDRNDLDRAARMPSTSCSSGD</sequence>
<feature type="region of interest" description="Disordered" evidence="1">
    <location>
        <begin position="1"/>
        <end position="25"/>
    </location>
</feature>
<protein>
    <submittedName>
        <fullName evidence="3">Uncharacterized protein</fullName>
    </submittedName>
</protein>
<name>A0A6A4BSS0_9STRA</name>
<accession>A0A6A4BSS0</accession>
<dbReference type="Proteomes" id="UP000434957">
    <property type="component" value="Unassembled WGS sequence"/>
</dbReference>